<comment type="similarity">
    <text evidence="2">Belongs to the paxB family.</text>
</comment>
<keyword evidence="9" id="KW-1185">Reference proteome</keyword>
<evidence type="ECO:0000313" key="9">
    <source>
        <dbReference type="Proteomes" id="UP001147782"/>
    </source>
</evidence>
<dbReference type="PANTHER" id="PTHR42038:SF2">
    <property type="entry name" value="TERPENE CYCLASE AUSL"/>
    <property type="match status" value="1"/>
</dbReference>
<keyword evidence="6" id="KW-0456">Lyase</keyword>
<sequence length="100" mass="10758">MGLLINIGVMYAAINFSSREWSHAPLVERNLPWIFCIGIIGFITGHIALAVEVGPSLAYSWGAVICQLLLSAFSLSGVVLHGGIWELTLDVLATIFCVAQ</sequence>
<evidence type="ECO:0000256" key="2">
    <source>
        <dbReference type="ARBA" id="ARBA00006757"/>
    </source>
</evidence>
<dbReference type="GeneID" id="81441732"/>
<dbReference type="GO" id="GO:0016020">
    <property type="term" value="C:membrane"/>
    <property type="evidence" value="ECO:0007669"/>
    <property type="project" value="UniProtKB-SubCell"/>
</dbReference>
<evidence type="ECO:0000256" key="1">
    <source>
        <dbReference type="ARBA" id="ARBA00004141"/>
    </source>
</evidence>
<keyword evidence="4 7" id="KW-1133">Transmembrane helix</keyword>
<name>A0A9W9V2M7_9EURO</name>
<evidence type="ECO:0000256" key="5">
    <source>
        <dbReference type="ARBA" id="ARBA00023136"/>
    </source>
</evidence>
<dbReference type="Pfam" id="PF25129">
    <property type="entry name" value="Pyr4-TMTC"/>
    <property type="match status" value="1"/>
</dbReference>
<evidence type="ECO:0000256" key="7">
    <source>
        <dbReference type="SAM" id="Phobius"/>
    </source>
</evidence>
<reference evidence="8" key="1">
    <citation type="submission" date="2022-11" db="EMBL/GenBank/DDBJ databases">
        <authorList>
            <person name="Petersen C."/>
        </authorList>
    </citation>
    <scope>NUCLEOTIDE SEQUENCE</scope>
    <source>
        <strain evidence="8">IBT 29864</strain>
    </source>
</reference>
<protein>
    <submittedName>
        <fullName evidence="8">Uncharacterized protein</fullName>
    </submittedName>
</protein>
<keyword evidence="5 7" id="KW-0472">Membrane</keyword>
<evidence type="ECO:0000256" key="4">
    <source>
        <dbReference type="ARBA" id="ARBA00022989"/>
    </source>
</evidence>
<dbReference type="RefSeq" id="XP_056551553.1">
    <property type="nucleotide sequence ID" value="XM_056702553.1"/>
</dbReference>
<dbReference type="GO" id="GO:0016829">
    <property type="term" value="F:lyase activity"/>
    <property type="evidence" value="ECO:0007669"/>
    <property type="project" value="UniProtKB-KW"/>
</dbReference>
<evidence type="ECO:0000256" key="6">
    <source>
        <dbReference type="ARBA" id="ARBA00023239"/>
    </source>
</evidence>
<comment type="caution">
    <text evidence="8">The sequence shown here is derived from an EMBL/GenBank/DDBJ whole genome shotgun (WGS) entry which is preliminary data.</text>
</comment>
<dbReference type="InterPro" id="IPR039020">
    <property type="entry name" value="PaxB-like"/>
</dbReference>
<reference evidence="8" key="2">
    <citation type="journal article" date="2023" name="IMA Fungus">
        <title>Comparative genomic study of the Penicillium genus elucidates a diverse pangenome and 15 lateral gene transfer events.</title>
        <authorList>
            <person name="Petersen C."/>
            <person name="Sorensen T."/>
            <person name="Nielsen M.R."/>
            <person name="Sondergaard T.E."/>
            <person name="Sorensen J.L."/>
            <person name="Fitzpatrick D.A."/>
            <person name="Frisvad J.C."/>
            <person name="Nielsen K.L."/>
        </authorList>
    </citation>
    <scope>NUCLEOTIDE SEQUENCE</scope>
    <source>
        <strain evidence="8">IBT 29864</strain>
    </source>
</reference>
<accession>A0A9W9V2M7</accession>
<gene>
    <name evidence="8" type="ORF">N7496_009639</name>
</gene>
<organism evidence="8 9">
    <name type="scientific">Penicillium cataractarum</name>
    <dbReference type="NCBI Taxonomy" id="2100454"/>
    <lineage>
        <taxon>Eukaryota</taxon>
        <taxon>Fungi</taxon>
        <taxon>Dikarya</taxon>
        <taxon>Ascomycota</taxon>
        <taxon>Pezizomycotina</taxon>
        <taxon>Eurotiomycetes</taxon>
        <taxon>Eurotiomycetidae</taxon>
        <taxon>Eurotiales</taxon>
        <taxon>Aspergillaceae</taxon>
        <taxon>Penicillium</taxon>
    </lineage>
</organism>
<feature type="transmembrane region" description="Helical" evidence="7">
    <location>
        <begin position="58"/>
        <end position="80"/>
    </location>
</feature>
<evidence type="ECO:0000313" key="8">
    <source>
        <dbReference type="EMBL" id="KAJ5363926.1"/>
    </source>
</evidence>
<evidence type="ECO:0000256" key="3">
    <source>
        <dbReference type="ARBA" id="ARBA00022692"/>
    </source>
</evidence>
<dbReference type="AlphaFoldDB" id="A0A9W9V2M7"/>
<dbReference type="OrthoDB" id="5294024at2759"/>
<dbReference type="Proteomes" id="UP001147782">
    <property type="component" value="Unassembled WGS sequence"/>
</dbReference>
<dbReference type="PANTHER" id="PTHR42038">
    <property type="match status" value="1"/>
</dbReference>
<comment type="subcellular location">
    <subcellularLocation>
        <location evidence="1">Membrane</location>
        <topology evidence="1">Multi-pass membrane protein</topology>
    </subcellularLocation>
</comment>
<feature type="transmembrane region" description="Helical" evidence="7">
    <location>
        <begin position="31"/>
        <end position="51"/>
    </location>
</feature>
<dbReference type="EMBL" id="JAPZBS010000008">
    <property type="protein sequence ID" value="KAJ5363926.1"/>
    <property type="molecule type" value="Genomic_DNA"/>
</dbReference>
<keyword evidence="3 7" id="KW-0812">Transmembrane</keyword>
<proteinExistence type="inferred from homology"/>